<evidence type="ECO:0000313" key="2">
    <source>
        <dbReference type="EMBL" id="DAD78574.1"/>
    </source>
</evidence>
<evidence type="ECO:0000259" key="1">
    <source>
        <dbReference type="Pfam" id="PF12728"/>
    </source>
</evidence>
<reference evidence="2" key="1">
    <citation type="journal article" date="2021" name="Proc. Natl. Acad. Sci. U.S.A.">
        <title>A Catalog of Tens of Thousands of Viruses from Human Metagenomes Reveals Hidden Associations with Chronic Diseases.</title>
        <authorList>
            <person name="Tisza M.J."/>
            <person name="Buck C.B."/>
        </authorList>
    </citation>
    <scope>NUCLEOTIDE SEQUENCE</scope>
    <source>
        <strain evidence="2">CtA1z6</strain>
    </source>
</reference>
<dbReference type="EMBL" id="BK014847">
    <property type="protein sequence ID" value="DAD78574.1"/>
    <property type="molecule type" value="Genomic_DNA"/>
</dbReference>
<dbReference type="InterPro" id="IPR041657">
    <property type="entry name" value="HTH_17"/>
</dbReference>
<name>A0A8S5M8K5_9CAUD</name>
<dbReference type="Pfam" id="PF12728">
    <property type="entry name" value="HTH_17"/>
    <property type="match status" value="1"/>
</dbReference>
<proteinExistence type="predicted"/>
<sequence>MSRTLIQEIVTLTKEGWRPYNAEPEGAVYRRLGCKYALCGQKRKPFWFVRDDVFCCVGCTAHCTLKRPAGFPPPLPIRYSVIPLDQPYTLTPQEMLARHDILTVRQAAYCLNISERQVYDYIAEGKLIKLKDTPVRVRSDEVKELRSNFDE</sequence>
<accession>A0A8S5M8K5</accession>
<feature type="domain" description="Helix-turn-helix" evidence="1">
    <location>
        <begin position="102"/>
        <end position="145"/>
    </location>
</feature>
<organism evidence="2">
    <name type="scientific">Myoviridae sp. ctA1z6</name>
    <dbReference type="NCBI Taxonomy" id="2826627"/>
    <lineage>
        <taxon>Viruses</taxon>
        <taxon>Duplodnaviria</taxon>
        <taxon>Heunggongvirae</taxon>
        <taxon>Uroviricota</taxon>
        <taxon>Caudoviricetes</taxon>
    </lineage>
</organism>
<protein>
    <submittedName>
        <fullName evidence="2">Helix-turn-helix domain protein</fullName>
    </submittedName>
</protein>